<dbReference type="RefSeq" id="XP_012190693.1">
    <property type="nucleotide sequence ID" value="XM_012335303.1"/>
</dbReference>
<dbReference type="EMBL" id="DF238808">
    <property type="protein sequence ID" value="GAC97106.1"/>
    <property type="molecule type" value="Genomic_DNA"/>
</dbReference>
<dbReference type="SUPFAM" id="SSF54373">
    <property type="entry name" value="FAD-linked reductases, C-terminal domain"/>
    <property type="match status" value="1"/>
</dbReference>
<evidence type="ECO:0000256" key="2">
    <source>
        <dbReference type="ARBA" id="ARBA00006730"/>
    </source>
</evidence>
<accession>R9P6W7</accession>
<dbReference type="Pfam" id="PF01266">
    <property type="entry name" value="DAO"/>
    <property type="match status" value="1"/>
</dbReference>
<evidence type="ECO:0000256" key="5">
    <source>
        <dbReference type="ARBA" id="ARBA00022827"/>
    </source>
</evidence>
<dbReference type="InterPro" id="IPR003697">
    <property type="entry name" value="Maf-like"/>
</dbReference>
<keyword evidence="10" id="KW-1185">Reference proteome</keyword>
<dbReference type="SUPFAM" id="SSF52972">
    <property type="entry name" value="ITPase-like"/>
    <property type="match status" value="1"/>
</dbReference>
<evidence type="ECO:0000313" key="9">
    <source>
        <dbReference type="EMBL" id="GAC97106.1"/>
    </source>
</evidence>
<dbReference type="STRING" id="1305764.R9P6W7"/>
<dbReference type="eggNOG" id="KOG3923">
    <property type="taxonomic scope" value="Eukaryota"/>
</dbReference>
<dbReference type="OrthoDB" id="10267058at2759"/>
<keyword evidence="4" id="KW-0378">Hydrolase</keyword>
<reference evidence="10" key="1">
    <citation type="journal article" date="2013" name="Genome Announc.">
        <title>Draft genome sequence of the basidiomycetous yeast-like fungus Pseudozyma hubeiensis SY62, which produces an abundant amount of the biosurfactant mannosylerythritol lipids.</title>
        <authorList>
            <person name="Konishi M."/>
            <person name="Hatada Y."/>
            <person name="Horiuchi J."/>
        </authorList>
    </citation>
    <scope>NUCLEOTIDE SEQUENCE [LARGE SCALE GENOMIC DNA]</scope>
    <source>
        <strain evidence="10">SY62</strain>
    </source>
</reference>
<dbReference type="InterPro" id="IPR029001">
    <property type="entry name" value="ITPase-like_fam"/>
</dbReference>
<comment type="similarity">
    <text evidence="2">Belongs to the DAMOX/DASOX family.</text>
</comment>
<gene>
    <name evidence="9" type="ORF">PHSY_004690</name>
</gene>
<keyword evidence="3" id="KW-0285">Flavoprotein</keyword>
<dbReference type="AlphaFoldDB" id="R9P6W7"/>
<evidence type="ECO:0000256" key="3">
    <source>
        <dbReference type="ARBA" id="ARBA00022630"/>
    </source>
</evidence>
<dbReference type="InterPro" id="IPR006181">
    <property type="entry name" value="D-amino_acid_oxidase_CS"/>
</dbReference>
<dbReference type="PANTHER" id="PTHR11530:SF11">
    <property type="entry name" value="D-ASPARTATE OXIDASE"/>
    <property type="match status" value="1"/>
</dbReference>
<dbReference type="GeneID" id="24109972"/>
<dbReference type="GO" id="GO:0005737">
    <property type="term" value="C:cytoplasm"/>
    <property type="evidence" value="ECO:0007669"/>
    <property type="project" value="TreeGrafter"/>
</dbReference>
<dbReference type="Proteomes" id="UP000014071">
    <property type="component" value="Unassembled WGS sequence"/>
</dbReference>
<dbReference type="GO" id="GO:0071949">
    <property type="term" value="F:FAD binding"/>
    <property type="evidence" value="ECO:0007669"/>
    <property type="project" value="InterPro"/>
</dbReference>
<dbReference type="Gene3D" id="3.40.50.720">
    <property type="entry name" value="NAD(P)-binding Rossmann-like Domain"/>
    <property type="match status" value="1"/>
</dbReference>
<dbReference type="HAMAP" id="MF_00528">
    <property type="entry name" value="Maf"/>
    <property type="match status" value="1"/>
</dbReference>
<proteinExistence type="inferred from homology"/>
<dbReference type="InterPro" id="IPR006076">
    <property type="entry name" value="FAD-dep_OxRdtase"/>
</dbReference>
<dbReference type="Gene3D" id="3.90.950.10">
    <property type="match status" value="1"/>
</dbReference>
<feature type="compositionally biased region" description="Basic and acidic residues" evidence="7">
    <location>
        <begin position="1"/>
        <end position="10"/>
    </location>
</feature>
<feature type="compositionally biased region" description="Polar residues" evidence="7">
    <location>
        <begin position="12"/>
        <end position="24"/>
    </location>
</feature>
<protein>
    <submittedName>
        <fullName evidence="9">D-amino-acid oxidase</fullName>
    </submittedName>
</protein>
<dbReference type="Gene3D" id="3.30.9.10">
    <property type="entry name" value="D-Amino Acid Oxidase, subunit A, domain 2"/>
    <property type="match status" value="1"/>
</dbReference>
<evidence type="ECO:0000256" key="1">
    <source>
        <dbReference type="ARBA" id="ARBA00001974"/>
    </source>
</evidence>
<dbReference type="InterPro" id="IPR023209">
    <property type="entry name" value="DAO"/>
</dbReference>
<feature type="region of interest" description="Disordered" evidence="7">
    <location>
        <begin position="1"/>
        <end position="27"/>
    </location>
</feature>
<keyword evidence="5" id="KW-0274">FAD</keyword>
<evidence type="ECO:0000259" key="8">
    <source>
        <dbReference type="Pfam" id="PF01266"/>
    </source>
</evidence>
<evidence type="ECO:0000256" key="4">
    <source>
        <dbReference type="ARBA" id="ARBA00022801"/>
    </source>
</evidence>
<dbReference type="GO" id="GO:0003884">
    <property type="term" value="F:D-amino-acid oxidase activity"/>
    <property type="evidence" value="ECO:0007669"/>
    <property type="project" value="InterPro"/>
</dbReference>
<dbReference type="HOGENOM" id="CLU_022734_0_0_1"/>
<dbReference type="eggNOG" id="KOG1509">
    <property type="taxonomic scope" value="Eukaryota"/>
</dbReference>
<evidence type="ECO:0000256" key="6">
    <source>
        <dbReference type="ARBA" id="ARBA00023002"/>
    </source>
</evidence>
<dbReference type="PROSITE" id="PS00677">
    <property type="entry name" value="DAO"/>
    <property type="match status" value="1"/>
</dbReference>
<dbReference type="PANTHER" id="PTHR11530">
    <property type="entry name" value="D-AMINO ACID OXIDASE"/>
    <property type="match status" value="1"/>
</dbReference>
<evidence type="ECO:0000313" key="10">
    <source>
        <dbReference type="Proteomes" id="UP000014071"/>
    </source>
</evidence>
<feature type="domain" description="FAD dependent oxidoreductase" evidence="8">
    <location>
        <begin position="97"/>
        <end position="334"/>
    </location>
</feature>
<name>R9P6W7_PSEHS</name>
<organism evidence="9 10">
    <name type="scientific">Pseudozyma hubeiensis (strain SY62)</name>
    <name type="common">Yeast</name>
    <dbReference type="NCBI Taxonomy" id="1305764"/>
    <lineage>
        <taxon>Eukaryota</taxon>
        <taxon>Fungi</taxon>
        <taxon>Dikarya</taxon>
        <taxon>Basidiomycota</taxon>
        <taxon>Ustilaginomycotina</taxon>
        <taxon>Ustilaginomycetes</taxon>
        <taxon>Ustilaginales</taxon>
        <taxon>Ustilaginaceae</taxon>
        <taxon>Pseudozyma</taxon>
    </lineage>
</organism>
<keyword evidence="6" id="KW-0560">Oxidoreductase</keyword>
<dbReference type="GO" id="GO:0047429">
    <property type="term" value="F:nucleoside triphosphate diphosphatase activity"/>
    <property type="evidence" value="ECO:0007669"/>
    <property type="project" value="InterPro"/>
</dbReference>
<dbReference type="GO" id="GO:0019478">
    <property type="term" value="P:D-amino acid catabolic process"/>
    <property type="evidence" value="ECO:0007669"/>
    <property type="project" value="TreeGrafter"/>
</dbReference>
<comment type="cofactor">
    <cofactor evidence="1">
        <name>FAD</name>
        <dbReference type="ChEBI" id="CHEBI:57692"/>
    </cofactor>
</comment>
<dbReference type="Pfam" id="PF02545">
    <property type="entry name" value="Maf"/>
    <property type="match status" value="1"/>
</dbReference>
<dbReference type="SUPFAM" id="SSF51971">
    <property type="entry name" value="Nucleotide-binding domain"/>
    <property type="match status" value="1"/>
</dbReference>
<evidence type="ECO:0000256" key="7">
    <source>
        <dbReference type="SAM" id="MobiDB-lite"/>
    </source>
</evidence>
<sequence length="565" mass="62365">MSKLARERPWAKQTTPPLARTSSPILPIPRGRISKDVQGSAEPLVWVHQTELFEKASVSESKRPPYEGVLDWYPDFKIIPSSSLASGHGWGCTFSTLDINVPLYHKCLLQRFLDLGGRLVIADAKSLQEAIQLASYPPPHQTICKDSSAWVSVGKVDVLVASPGLGARFIHGLTDQAVHPQRGQVVVVHAPWLSTDDTLPIWSLKPRHKLPGYSIVRAQGGREVYVIPRGDGTVICGGTRIIDDWDGRPRPETTRKILERCLELVPQLVDPRKRSGLSKPRVEDVKVLEVNVGLRPARRGGVRLERAKEDVDGVKVVHNYGYGGAGYQASWGAALDAKEGLIPEIVPSTFEENLPKSEFTGEAVYEYPVQTGSKKVSLRTTLSAPIDLAERKSLTKILLLSVSDVIQALEVYQRLVQENPEDPPDFVISADTVVVKNEVIMEKPTDQQDNLRMLADLNGGSCEVVTGVTVIYPVIEAPGFQMRSLCEKTIVRFADNPYYMLKAYVDSKEGVDRAGGFAIQGRGSLLVRSIEGDYNNVVGFPLYAFSAYLHDLLENDELDIVEDDD</sequence>